<gene>
    <name evidence="1" type="ORF">K488DRAFT_85347</name>
</gene>
<organism evidence="1 2">
    <name type="scientific">Vararia minispora EC-137</name>
    <dbReference type="NCBI Taxonomy" id="1314806"/>
    <lineage>
        <taxon>Eukaryota</taxon>
        <taxon>Fungi</taxon>
        <taxon>Dikarya</taxon>
        <taxon>Basidiomycota</taxon>
        <taxon>Agaricomycotina</taxon>
        <taxon>Agaricomycetes</taxon>
        <taxon>Russulales</taxon>
        <taxon>Lachnocladiaceae</taxon>
        <taxon>Vararia</taxon>
    </lineage>
</organism>
<proteinExistence type="predicted"/>
<comment type="caution">
    <text evidence="1">The sequence shown here is derived from an EMBL/GenBank/DDBJ whole genome shotgun (WGS) entry which is preliminary data.</text>
</comment>
<sequence>MAPTADAPLVSLEHPAKPLSIVRPRPTMALLTPPSTAHRKRRRTSESSSSPLSDQTPAGPVPKRRRTGDKGVSSTAVMEEQAFWFDVPTAKAPVAAATKPCPKPSRSKGRPAASARRHLRSKPVPHHKLSLALLTPPPTRVRSHISPPATPLCAARTSGPVRDSPDNVFLACSPPIPRPHAPRDEPQLIYFVHRGQRHAFLNPYFAQASSAPAHLHPHDPDFSPEPACPPLRLFQAELAASDGVDAEGEEPCRRLARDFARVKSRLDDDGGEIGPAPRLVRGLLALAKQETLASVPEGKPVDA</sequence>
<reference evidence="1" key="1">
    <citation type="submission" date="2021-02" db="EMBL/GenBank/DDBJ databases">
        <authorList>
            <consortium name="DOE Joint Genome Institute"/>
            <person name="Ahrendt S."/>
            <person name="Looney B.P."/>
            <person name="Miyauchi S."/>
            <person name="Morin E."/>
            <person name="Drula E."/>
            <person name="Courty P.E."/>
            <person name="Chicoki N."/>
            <person name="Fauchery L."/>
            <person name="Kohler A."/>
            <person name="Kuo A."/>
            <person name="Labutti K."/>
            <person name="Pangilinan J."/>
            <person name="Lipzen A."/>
            <person name="Riley R."/>
            <person name="Andreopoulos W."/>
            <person name="He G."/>
            <person name="Johnson J."/>
            <person name="Barry K.W."/>
            <person name="Grigoriev I.V."/>
            <person name="Nagy L."/>
            <person name="Hibbett D."/>
            <person name="Henrissat B."/>
            <person name="Matheny P.B."/>
            <person name="Labbe J."/>
            <person name="Martin F."/>
        </authorList>
    </citation>
    <scope>NUCLEOTIDE SEQUENCE</scope>
    <source>
        <strain evidence="1">EC-137</strain>
    </source>
</reference>
<dbReference type="Proteomes" id="UP000814128">
    <property type="component" value="Unassembled WGS sequence"/>
</dbReference>
<reference evidence="1" key="2">
    <citation type="journal article" date="2022" name="New Phytol.">
        <title>Evolutionary transition to the ectomycorrhizal habit in the genomes of a hyperdiverse lineage of mushroom-forming fungi.</title>
        <authorList>
            <person name="Looney B."/>
            <person name="Miyauchi S."/>
            <person name="Morin E."/>
            <person name="Drula E."/>
            <person name="Courty P.E."/>
            <person name="Kohler A."/>
            <person name="Kuo A."/>
            <person name="LaButti K."/>
            <person name="Pangilinan J."/>
            <person name="Lipzen A."/>
            <person name="Riley R."/>
            <person name="Andreopoulos W."/>
            <person name="He G."/>
            <person name="Johnson J."/>
            <person name="Nolan M."/>
            <person name="Tritt A."/>
            <person name="Barry K.W."/>
            <person name="Grigoriev I.V."/>
            <person name="Nagy L.G."/>
            <person name="Hibbett D."/>
            <person name="Henrissat B."/>
            <person name="Matheny P.B."/>
            <person name="Labbe J."/>
            <person name="Martin F.M."/>
        </authorList>
    </citation>
    <scope>NUCLEOTIDE SEQUENCE</scope>
    <source>
        <strain evidence="1">EC-137</strain>
    </source>
</reference>
<evidence type="ECO:0000313" key="2">
    <source>
        <dbReference type="Proteomes" id="UP000814128"/>
    </source>
</evidence>
<dbReference type="EMBL" id="MU273531">
    <property type="protein sequence ID" value="KAI0032977.1"/>
    <property type="molecule type" value="Genomic_DNA"/>
</dbReference>
<name>A0ACB8QMN8_9AGAM</name>
<protein>
    <submittedName>
        <fullName evidence="1">Uncharacterized protein</fullName>
    </submittedName>
</protein>
<keyword evidence="2" id="KW-1185">Reference proteome</keyword>
<accession>A0ACB8QMN8</accession>
<evidence type="ECO:0000313" key="1">
    <source>
        <dbReference type="EMBL" id="KAI0032977.1"/>
    </source>
</evidence>